<dbReference type="Proteomes" id="UP000024533">
    <property type="component" value="Unassembled WGS sequence"/>
</dbReference>
<dbReference type="HOGENOM" id="CLU_102601_1_0_1"/>
<feature type="region of interest" description="Disordered" evidence="1">
    <location>
        <begin position="97"/>
        <end position="117"/>
    </location>
</feature>
<dbReference type="AlphaFoldDB" id="A0A059IX38"/>
<evidence type="ECO:0000256" key="1">
    <source>
        <dbReference type="SAM" id="MobiDB-lite"/>
    </source>
</evidence>
<accession>A0A059IX38</accession>
<comment type="caution">
    <text evidence="2">The sequence shown here is derived from an EMBL/GenBank/DDBJ whole genome shotgun (WGS) entry which is preliminary data.</text>
</comment>
<keyword evidence="3" id="KW-1185">Reference proteome</keyword>
<organism evidence="2 3">
    <name type="scientific">Trichophyton interdigitale (strain MR816)</name>
    <dbReference type="NCBI Taxonomy" id="1215338"/>
    <lineage>
        <taxon>Eukaryota</taxon>
        <taxon>Fungi</taxon>
        <taxon>Dikarya</taxon>
        <taxon>Ascomycota</taxon>
        <taxon>Pezizomycotina</taxon>
        <taxon>Eurotiomycetes</taxon>
        <taxon>Eurotiomycetidae</taxon>
        <taxon>Onygenales</taxon>
        <taxon>Arthrodermataceae</taxon>
        <taxon>Trichophyton</taxon>
    </lineage>
</organism>
<evidence type="ECO:0000313" key="3">
    <source>
        <dbReference type="Proteomes" id="UP000024533"/>
    </source>
</evidence>
<dbReference type="GO" id="GO:0043047">
    <property type="term" value="F:single-stranded telomeric DNA binding"/>
    <property type="evidence" value="ECO:0007669"/>
    <property type="project" value="InterPro"/>
</dbReference>
<dbReference type="GO" id="GO:1990879">
    <property type="term" value="C:CST complex"/>
    <property type="evidence" value="ECO:0007669"/>
    <property type="project" value="InterPro"/>
</dbReference>
<dbReference type="OMA" id="GCVTHYT"/>
<reference evidence="2 3" key="1">
    <citation type="submission" date="2014-02" db="EMBL/GenBank/DDBJ databases">
        <title>The Genome Sequence of Trichophyton interdigitale MR816.</title>
        <authorList>
            <consortium name="The Broad Institute Genomics Platform"/>
            <person name="Cuomo C.A."/>
            <person name="White T.C."/>
            <person name="Graser Y."/>
            <person name="Martinez-Rossi N."/>
            <person name="Heitman J."/>
            <person name="Young S.K."/>
            <person name="Zeng Q."/>
            <person name="Gargeya S."/>
            <person name="Abouelleil A."/>
            <person name="Alvarado L."/>
            <person name="Chapman S.B."/>
            <person name="Gainer-Dewar J."/>
            <person name="Goldberg J."/>
            <person name="Griggs A."/>
            <person name="Gujja S."/>
            <person name="Hansen M."/>
            <person name="Howarth C."/>
            <person name="Imamovic A."/>
            <person name="Larimer J."/>
            <person name="Martinez D."/>
            <person name="Murphy C."/>
            <person name="Pearson M.D."/>
            <person name="Persinoti G."/>
            <person name="Poon T."/>
            <person name="Priest M."/>
            <person name="Roberts A.D."/>
            <person name="Saif S."/>
            <person name="Shea T.D."/>
            <person name="Sykes S.N."/>
            <person name="Wortman J."/>
            <person name="Nusbaum C."/>
            <person name="Birren B."/>
        </authorList>
    </citation>
    <scope>NUCLEOTIDE SEQUENCE [LARGE SCALE GENOMIC DNA]</scope>
    <source>
        <strain evidence="2 3">MR816</strain>
    </source>
</reference>
<protein>
    <recommendedName>
        <fullName evidence="4">CST complex subunit Stn1 N-terminal domain-containing protein</fullName>
    </recommendedName>
</protein>
<gene>
    <name evidence="2" type="ORF">H109_07862</name>
</gene>
<evidence type="ECO:0008006" key="4">
    <source>
        <dbReference type="Google" id="ProtNLM"/>
    </source>
</evidence>
<dbReference type="EMBL" id="AOKY01000886">
    <property type="protein sequence ID" value="KDB20166.1"/>
    <property type="molecule type" value="Genomic_DNA"/>
</dbReference>
<dbReference type="Gene3D" id="2.40.50.140">
    <property type="entry name" value="Nucleic acid-binding proteins"/>
    <property type="match status" value="1"/>
</dbReference>
<sequence>MDQAVPGPAPTKLVFLSQIPTYPVNFKVRFLGCVSKYNTATGRLTLHHNYSVHGLESQISHVEVDINLLLEDTDHTSLQIGVWLNVFGYIREENSDEYRRRERESTRRNSEKEGHISSDKPIYVQAVTILPAGPVRIGEYERILRDMQRVERRVNDDRIV</sequence>
<name>A0A059IX38_TRIIM</name>
<dbReference type="InterPro" id="IPR012340">
    <property type="entry name" value="NA-bd_OB-fold"/>
</dbReference>
<dbReference type="InterPro" id="IPR024222">
    <property type="entry name" value="Ten1_fungal"/>
</dbReference>
<dbReference type="GO" id="GO:0016233">
    <property type="term" value="P:telomere capping"/>
    <property type="evidence" value="ECO:0007669"/>
    <property type="project" value="InterPro"/>
</dbReference>
<dbReference type="Pfam" id="PF12658">
    <property type="entry name" value="Ten1"/>
    <property type="match status" value="1"/>
</dbReference>
<dbReference type="OrthoDB" id="5275361at2759"/>
<evidence type="ECO:0000313" key="2">
    <source>
        <dbReference type="EMBL" id="KDB20166.1"/>
    </source>
</evidence>
<proteinExistence type="predicted"/>